<dbReference type="GO" id="GO:0043565">
    <property type="term" value="F:sequence-specific DNA binding"/>
    <property type="evidence" value="ECO:0007669"/>
    <property type="project" value="InterPro"/>
</dbReference>
<evidence type="ECO:0000256" key="5">
    <source>
        <dbReference type="ARBA" id="ARBA00022833"/>
    </source>
</evidence>
<dbReference type="SUPFAM" id="SSF48508">
    <property type="entry name" value="Nuclear receptor ligand-binding domain"/>
    <property type="match status" value="1"/>
</dbReference>
<dbReference type="EMBL" id="CAJFDH010000004">
    <property type="protein sequence ID" value="CAD5221285.1"/>
    <property type="molecule type" value="Genomic_DNA"/>
</dbReference>
<keyword evidence="9" id="KW-0675">Receptor</keyword>
<evidence type="ECO:0000256" key="1">
    <source>
        <dbReference type="ARBA" id="ARBA00004123"/>
    </source>
</evidence>
<proteinExistence type="inferred from homology"/>
<dbReference type="Proteomes" id="UP000614601">
    <property type="component" value="Unassembled WGS sequence"/>
</dbReference>
<dbReference type="GO" id="GO:0005634">
    <property type="term" value="C:nucleus"/>
    <property type="evidence" value="ECO:0007669"/>
    <property type="project" value="UniProtKB-SubCell"/>
</dbReference>
<keyword evidence="7" id="KW-0238">DNA-binding</keyword>
<dbReference type="PROSITE" id="PS00031">
    <property type="entry name" value="NUCLEAR_REC_DBD_1"/>
    <property type="match status" value="1"/>
</dbReference>
<dbReference type="AlphaFoldDB" id="A0A811KZ06"/>
<dbReference type="GO" id="GO:0008270">
    <property type="term" value="F:zinc ion binding"/>
    <property type="evidence" value="ECO:0007669"/>
    <property type="project" value="UniProtKB-KW"/>
</dbReference>
<feature type="region of interest" description="Disordered" evidence="11">
    <location>
        <begin position="199"/>
        <end position="245"/>
    </location>
</feature>
<feature type="region of interest" description="Disordered" evidence="11">
    <location>
        <begin position="104"/>
        <end position="152"/>
    </location>
</feature>
<dbReference type="PROSITE" id="PS51030">
    <property type="entry name" value="NUCLEAR_REC_DBD_2"/>
    <property type="match status" value="1"/>
</dbReference>
<feature type="compositionally biased region" description="Low complexity" evidence="11">
    <location>
        <begin position="130"/>
        <end position="144"/>
    </location>
</feature>
<protein>
    <recommendedName>
        <fullName evidence="12">Nuclear receptor domain-containing protein</fullName>
    </recommendedName>
</protein>
<keyword evidence="14" id="KW-1185">Reference proteome</keyword>
<dbReference type="Gene3D" id="1.10.565.10">
    <property type="entry name" value="Retinoid X Receptor"/>
    <property type="match status" value="1"/>
</dbReference>
<dbReference type="SUPFAM" id="SSF57716">
    <property type="entry name" value="Glucocorticoid receptor-like (DNA-binding domain)"/>
    <property type="match status" value="1"/>
</dbReference>
<dbReference type="InterPro" id="IPR035500">
    <property type="entry name" value="NHR-like_dom_sf"/>
</dbReference>
<dbReference type="Gene3D" id="3.30.50.10">
    <property type="entry name" value="Erythroid Transcription Factor GATA-1, subunit A"/>
    <property type="match status" value="1"/>
</dbReference>
<dbReference type="InterPro" id="IPR050274">
    <property type="entry name" value="Nuclear_hormone_rcpt_NR2"/>
</dbReference>
<dbReference type="PANTHER" id="PTHR24083">
    <property type="entry name" value="NUCLEAR HORMONE RECEPTOR"/>
    <property type="match status" value="1"/>
</dbReference>
<keyword evidence="10" id="KW-0539">Nucleus</keyword>
<name>A0A811KZ06_9BILA</name>
<keyword evidence="6" id="KW-0805">Transcription regulation</keyword>
<evidence type="ECO:0000256" key="4">
    <source>
        <dbReference type="ARBA" id="ARBA00022771"/>
    </source>
</evidence>
<keyword evidence="8" id="KW-0804">Transcription</keyword>
<reference evidence="13" key="1">
    <citation type="submission" date="2020-09" db="EMBL/GenBank/DDBJ databases">
        <authorList>
            <person name="Kikuchi T."/>
        </authorList>
    </citation>
    <scope>NUCLEOTIDE SEQUENCE</scope>
    <source>
        <strain evidence="13">SH1</strain>
    </source>
</reference>
<evidence type="ECO:0000313" key="13">
    <source>
        <dbReference type="EMBL" id="CAD5221285.1"/>
    </source>
</evidence>
<evidence type="ECO:0000256" key="10">
    <source>
        <dbReference type="ARBA" id="ARBA00023242"/>
    </source>
</evidence>
<keyword evidence="3" id="KW-0479">Metal-binding</keyword>
<feature type="compositionally biased region" description="Polar residues" evidence="11">
    <location>
        <begin position="201"/>
        <end position="210"/>
    </location>
</feature>
<dbReference type="InterPro" id="IPR001628">
    <property type="entry name" value="Znf_hrmn_rcpt"/>
</dbReference>
<evidence type="ECO:0000313" key="14">
    <source>
        <dbReference type="Proteomes" id="UP000614601"/>
    </source>
</evidence>
<organism evidence="13 14">
    <name type="scientific">Bursaphelenchus okinawaensis</name>
    <dbReference type="NCBI Taxonomy" id="465554"/>
    <lineage>
        <taxon>Eukaryota</taxon>
        <taxon>Metazoa</taxon>
        <taxon>Ecdysozoa</taxon>
        <taxon>Nematoda</taxon>
        <taxon>Chromadorea</taxon>
        <taxon>Rhabditida</taxon>
        <taxon>Tylenchina</taxon>
        <taxon>Tylenchomorpha</taxon>
        <taxon>Aphelenchoidea</taxon>
        <taxon>Aphelenchoididae</taxon>
        <taxon>Bursaphelenchus</taxon>
    </lineage>
</organism>
<evidence type="ECO:0000256" key="7">
    <source>
        <dbReference type="ARBA" id="ARBA00023125"/>
    </source>
</evidence>
<dbReference type="GO" id="GO:0003700">
    <property type="term" value="F:DNA-binding transcription factor activity"/>
    <property type="evidence" value="ECO:0007669"/>
    <property type="project" value="InterPro"/>
</dbReference>
<feature type="domain" description="Nuclear receptor" evidence="12">
    <location>
        <begin position="32"/>
        <end position="107"/>
    </location>
</feature>
<dbReference type="Proteomes" id="UP000783686">
    <property type="component" value="Unassembled WGS sequence"/>
</dbReference>
<dbReference type="SMART" id="SM00399">
    <property type="entry name" value="ZnF_C4"/>
    <property type="match status" value="1"/>
</dbReference>
<dbReference type="EMBL" id="CAJFCW020000004">
    <property type="protein sequence ID" value="CAG9114860.1"/>
    <property type="molecule type" value="Genomic_DNA"/>
</dbReference>
<accession>A0A811KZ06</accession>
<comment type="similarity">
    <text evidence="2">Belongs to the nuclear hormone receptor family.</text>
</comment>
<evidence type="ECO:0000259" key="12">
    <source>
        <dbReference type="PROSITE" id="PS51030"/>
    </source>
</evidence>
<evidence type="ECO:0000256" key="3">
    <source>
        <dbReference type="ARBA" id="ARBA00022723"/>
    </source>
</evidence>
<feature type="compositionally biased region" description="Polar residues" evidence="11">
    <location>
        <begin position="222"/>
        <end position="245"/>
    </location>
</feature>
<comment type="caution">
    <text evidence="13">The sequence shown here is derived from an EMBL/GenBank/DDBJ whole genome shotgun (WGS) entry which is preliminary data.</text>
</comment>
<dbReference type="Pfam" id="PF00105">
    <property type="entry name" value="zf-C4"/>
    <property type="match status" value="1"/>
</dbReference>
<feature type="compositionally biased region" description="Polar residues" evidence="11">
    <location>
        <begin position="113"/>
        <end position="129"/>
    </location>
</feature>
<evidence type="ECO:0000256" key="8">
    <source>
        <dbReference type="ARBA" id="ARBA00023163"/>
    </source>
</evidence>
<keyword evidence="4" id="KW-0863">Zinc-finger</keyword>
<keyword evidence="5" id="KW-0862">Zinc</keyword>
<feature type="region of interest" description="Disordered" evidence="11">
    <location>
        <begin position="1"/>
        <end position="26"/>
    </location>
</feature>
<dbReference type="Pfam" id="PF00104">
    <property type="entry name" value="Hormone_recep"/>
    <property type="match status" value="1"/>
</dbReference>
<dbReference type="InterPro" id="IPR013088">
    <property type="entry name" value="Znf_NHR/GATA"/>
</dbReference>
<evidence type="ECO:0000256" key="6">
    <source>
        <dbReference type="ARBA" id="ARBA00023015"/>
    </source>
</evidence>
<dbReference type="FunFam" id="3.30.50.10:FF:000015">
    <property type="entry name" value="Nuclear receptor subfamily 2, group C, member 1"/>
    <property type="match status" value="1"/>
</dbReference>
<gene>
    <name evidence="13" type="ORF">BOKJ2_LOCUS9368</name>
</gene>
<dbReference type="PRINTS" id="PR00047">
    <property type="entry name" value="STROIDFINGER"/>
</dbReference>
<dbReference type="OrthoDB" id="40902at2759"/>
<evidence type="ECO:0000256" key="11">
    <source>
        <dbReference type="SAM" id="MobiDB-lite"/>
    </source>
</evidence>
<evidence type="ECO:0000256" key="9">
    <source>
        <dbReference type="ARBA" id="ARBA00023170"/>
    </source>
</evidence>
<dbReference type="InterPro" id="IPR000536">
    <property type="entry name" value="Nucl_hrmn_rcpt_lig-bd"/>
</dbReference>
<sequence length="545" mass="60521">MLPPNIETGANANGSSRSSQSRSDPLNQNNCTELCVVCGDKASGRHYGAISCEGCKGFFKRSIRKQIGYRCSGAKNCPITKYHRNRCQFCRLKKCLGMGMKSESVQAERRPMHNQSNTFNSAENRVPNQSTASTSSAPTVTTNSFNVSNGLLDRTNSPINSASYMQGLLAMMQNHNNEIKTERKYSDGNALLDVCGLSPLRQESTSPQEQFKTEPMDDESAIESNLTASASPTSSGEGSTVSDDIGQLQRTPLLNSESAKFEMPEHHPFPLEYDANNVSETASRLLFLSVHWIKNIKAFNIKPSYLENTVKTKWFDVFLLGLIQQSAKFDLNRMLTAVSVNIVSRLSSDGTLNTEKYTACIKQIRYITTLAQRITALKLSDMEFAYLKTVAFTANDLPPVDNYDGSHFGRQLNAQACQELFDHLLGQLAVHDDSQSDNGSSAATTTTMHSNLSQLLGNSVNTLVPVLHSSLERHSQLMQVLPWLRWFDLELMVEVFFSGVIGNMPFDAVVPVLLNMDVMHVFNSTFYQALREEDKVMVKQEEAAH</sequence>
<evidence type="ECO:0000256" key="2">
    <source>
        <dbReference type="ARBA" id="ARBA00005993"/>
    </source>
</evidence>
<comment type="subcellular location">
    <subcellularLocation>
        <location evidence="1">Nucleus</location>
    </subcellularLocation>
</comment>